<dbReference type="SUPFAM" id="SSF48403">
    <property type="entry name" value="Ankyrin repeat"/>
    <property type="match status" value="1"/>
</dbReference>
<evidence type="ECO:0000256" key="6">
    <source>
        <dbReference type="ARBA" id="ARBA00023043"/>
    </source>
</evidence>
<gene>
    <name evidence="12" type="ORF">TBRA_LOCUS1224</name>
</gene>
<dbReference type="InterPro" id="IPR041541">
    <property type="entry name" value="Glutaminase_EF-hand"/>
</dbReference>
<accession>A0A6H5HZ57</accession>
<name>A0A6H5HZ57_9HYME</name>
<dbReference type="EMBL" id="CADCXV010000258">
    <property type="protein sequence ID" value="CAB0029145.1"/>
    <property type="molecule type" value="Genomic_DNA"/>
</dbReference>
<evidence type="ECO:0000256" key="1">
    <source>
        <dbReference type="ARBA" id="ARBA00011076"/>
    </source>
</evidence>
<keyword evidence="6 9" id="KW-0040">ANK repeat</keyword>
<evidence type="ECO:0000313" key="12">
    <source>
        <dbReference type="EMBL" id="CAB0029145.1"/>
    </source>
</evidence>
<dbReference type="HAMAP" id="MF_00313">
    <property type="entry name" value="Glutaminase"/>
    <property type="match status" value="1"/>
</dbReference>
<dbReference type="InterPro" id="IPR036770">
    <property type="entry name" value="Ankyrin_rpt-contain_sf"/>
</dbReference>
<dbReference type="Gene3D" id="1.10.238.210">
    <property type="match status" value="1"/>
</dbReference>
<dbReference type="PROSITE" id="PS50088">
    <property type="entry name" value="ANK_REPEAT"/>
    <property type="match status" value="1"/>
</dbReference>
<dbReference type="GO" id="GO:0006543">
    <property type="term" value="P:L-glutamine catabolic process"/>
    <property type="evidence" value="ECO:0007669"/>
    <property type="project" value="TreeGrafter"/>
</dbReference>
<dbReference type="OrthoDB" id="9995210at2759"/>
<dbReference type="Proteomes" id="UP000479190">
    <property type="component" value="Unassembled WGS sequence"/>
</dbReference>
<evidence type="ECO:0000256" key="8">
    <source>
        <dbReference type="ARBA" id="ARBA00077251"/>
    </source>
</evidence>
<proteinExistence type="inferred from homology"/>
<dbReference type="AlphaFoldDB" id="A0A6H5HZ57"/>
<evidence type="ECO:0000256" key="4">
    <source>
        <dbReference type="ARBA" id="ARBA00022737"/>
    </source>
</evidence>
<evidence type="ECO:0000256" key="7">
    <source>
        <dbReference type="ARBA" id="ARBA00049534"/>
    </source>
</evidence>
<dbReference type="Pfam" id="PF17959">
    <property type="entry name" value="EF-hand_14"/>
    <property type="match status" value="1"/>
</dbReference>
<feature type="region of interest" description="Disordered" evidence="10">
    <location>
        <begin position="588"/>
        <end position="613"/>
    </location>
</feature>
<dbReference type="SMART" id="SM00248">
    <property type="entry name" value="ANK"/>
    <property type="match status" value="1"/>
</dbReference>
<dbReference type="GO" id="GO:0006537">
    <property type="term" value="P:glutamate biosynthetic process"/>
    <property type="evidence" value="ECO:0007669"/>
    <property type="project" value="TreeGrafter"/>
</dbReference>
<dbReference type="InterPro" id="IPR002110">
    <property type="entry name" value="Ankyrin_rpt"/>
</dbReference>
<dbReference type="GO" id="GO:0004359">
    <property type="term" value="F:glutaminase activity"/>
    <property type="evidence" value="ECO:0007669"/>
    <property type="project" value="UniProtKB-EC"/>
</dbReference>
<comment type="catalytic activity">
    <reaction evidence="7">
        <text>L-glutamine + H2O = L-glutamate + NH4(+)</text>
        <dbReference type="Rhea" id="RHEA:15889"/>
        <dbReference type="ChEBI" id="CHEBI:15377"/>
        <dbReference type="ChEBI" id="CHEBI:28938"/>
        <dbReference type="ChEBI" id="CHEBI:29985"/>
        <dbReference type="ChEBI" id="CHEBI:58359"/>
        <dbReference type="EC" id="3.5.1.2"/>
    </reaction>
</comment>
<sequence>MVLANPIQTHLRGCRAQFSHSSSLYSRVNSRTFSYIHTVNYHIQPIRVFVKQRLAYCEKCVRTRTATGVQEEVTNAEDIIFDLFKNESTGLLDVDKFMVDLMTTGLRKNDPRLREFKDNLAKEKSQLDKDDQSQKLDREQFRRCVAPNIALISRAFRGQFVIPDFPSFTKGIEHIYWNCKSNSQGRLATYIPQLARVNPDQWGVSVCTIDGQRFGIGDNRVPFTMQSCSKPLTYAIALERLGQERVHQYVGQEPSGRNFNELVLDHNKKPHNPMVNAGGILVCSMLKDLVKPEQTLAEKFDFTLNYYKRLAGGEKLGFNNAVFLSEREAADRNYAIGHYMREHGCYPEKPADLRELLDYYFQCCSMESNCEAMSVIAATLANGGICPTTEEKVLLPETTRDVLSLLHSCGMYDYSGQFAFRVGLPAKSGVSGAMLVVVPNVMGICVWSPPLDPMGNSCRGVQFCEELVGEFNLHRYDNLKHTACDKKDPRRHRYDTKGLSIVNLLFSAASGDVTSLRRHRLSGTDMSLADYDGRTAMHLACGEGHLDCVRFLVEHCDCPHDCEDRWGNRPIDEARTFGHSRVVEYLTSHEKNNGSGENGEAEGRDTEDQPSKATLADVDWQHCETSPAQLGKVTRFCHRLQYSVCIYIS</sequence>
<evidence type="ECO:0000259" key="11">
    <source>
        <dbReference type="Pfam" id="PF17959"/>
    </source>
</evidence>
<dbReference type="Gene3D" id="1.25.40.20">
    <property type="entry name" value="Ankyrin repeat-containing domain"/>
    <property type="match status" value="1"/>
</dbReference>
<keyword evidence="13" id="KW-1185">Reference proteome</keyword>
<dbReference type="InterPro" id="IPR015868">
    <property type="entry name" value="Glutaminase"/>
</dbReference>
<evidence type="ECO:0000256" key="9">
    <source>
        <dbReference type="PROSITE-ProRule" id="PRU00023"/>
    </source>
</evidence>
<evidence type="ECO:0000256" key="3">
    <source>
        <dbReference type="ARBA" id="ARBA00012918"/>
    </source>
</evidence>
<dbReference type="SUPFAM" id="SSF56601">
    <property type="entry name" value="beta-lactamase/transpeptidase-like"/>
    <property type="match status" value="1"/>
</dbReference>
<dbReference type="Gene3D" id="3.40.710.10">
    <property type="entry name" value="DD-peptidase/beta-lactamase superfamily"/>
    <property type="match status" value="1"/>
</dbReference>
<dbReference type="Pfam" id="PF12796">
    <property type="entry name" value="Ank_2"/>
    <property type="match status" value="1"/>
</dbReference>
<evidence type="ECO:0000256" key="10">
    <source>
        <dbReference type="SAM" id="MobiDB-lite"/>
    </source>
</evidence>
<dbReference type="PANTHER" id="PTHR12544:SF29">
    <property type="entry name" value="GLUTAMINASE"/>
    <property type="match status" value="1"/>
</dbReference>
<dbReference type="InterPro" id="IPR012338">
    <property type="entry name" value="Beta-lactam/transpept-like"/>
</dbReference>
<evidence type="ECO:0000256" key="2">
    <source>
        <dbReference type="ARBA" id="ARBA00011881"/>
    </source>
</evidence>
<feature type="domain" description="Glutaminase EF-hand" evidence="11">
    <location>
        <begin position="77"/>
        <end position="163"/>
    </location>
</feature>
<dbReference type="PANTHER" id="PTHR12544">
    <property type="entry name" value="GLUTAMINASE"/>
    <property type="match status" value="1"/>
</dbReference>
<dbReference type="PROSITE" id="PS50297">
    <property type="entry name" value="ANK_REP_REGION"/>
    <property type="match status" value="1"/>
</dbReference>
<reference evidence="12 13" key="1">
    <citation type="submission" date="2020-02" db="EMBL/GenBank/DDBJ databases">
        <authorList>
            <person name="Ferguson B K."/>
        </authorList>
    </citation>
    <scope>NUCLEOTIDE SEQUENCE [LARGE SCALE GENOMIC DNA]</scope>
</reference>
<keyword evidence="5" id="KW-0378">Hydrolase</keyword>
<dbReference type="FunFam" id="1.25.40.20:FF:000069">
    <property type="entry name" value="Glutaminase, isoform E"/>
    <property type="match status" value="1"/>
</dbReference>
<keyword evidence="4" id="KW-0677">Repeat</keyword>
<comment type="similarity">
    <text evidence="1">Belongs to the glutaminase family.</text>
</comment>
<organism evidence="12 13">
    <name type="scientific">Trichogramma brassicae</name>
    <dbReference type="NCBI Taxonomy" id="86971"/>
    <lineage>
        <taxon>Eukaryota</taxon>
        <taxon>Metazoa</taxon>
        <taxon>Ecdysozoa</taxon>
        <taxon>Arthropoda</taxon>
        <taxon>Hexapoda</taxon>
        <taxon>Insecta</taxon>
        <taxon>Pterygota</taxon>
        <taxon>Neoptera</taxon>
        <taxon>Endopterygota</taxon>
        <taxon>Hymenoptera</taxon>
        <taxon>Apocrita</taxon>
        <taxon>Proctotrupomorpha</taxon>
        <taxon>Chalcidoidea</taxon>
        <taxon>Trichogrammatidae</taxon>
        <taxon>Trichogramma</taxon>
    </lineage>
</organism>
<evidence type="ECO:0000256" key="5">
    <source>
        <dbReference type="ARBA" id="ARBA00022801"/>
    </source>
</evidence>
<feature type="compositionally biased region" description="Basic and acidic residues" evidence="10">
    <location>
        <begin position="601"/>
        <end position="610"/>
    </location>
</feature>
<dbReference type="Pfam" id="PF04960">
    <property type="entry name" value="Glutaminase"/>
    <property type="match status" value="1"/>
</dbReference>
<dbReference type="EC" id="3.5.1.2" evidence="3"/>
<dbReference type="NCBIfam" id="TIGR03814">
    <property type="entry name" value="Gln_ase"/>
    <property type="match status" value="1"/>
</dbReference>
<feature type="repeat" description="ANK" evidence="9">
    <location>
        <begin position="532"/>
        <end position="555"/>
    </location>
</feature>
<evidence type="ECO:0000313" key="13">
    <source>
        <dbReference type="Proteomes" id="UP000479190"/>
    </source>
</evidence>
<protein>
    <recommendedName>
        <fullName evidence="3">glutaminase</fullName>
        <ecNumber evidence="3">3.5.1.2</ecNumber>
    </recommendedName>
    <alternativeName>
        <fullName evidence="8">L-glutamine amidohydrolase</fullName>
    </alternativeName>
</protein>
<comment type="subunit">
    <text evidence="2">Homotetramer.</text>
</comment>
<dbReference type="FunFam" id="3.40.710.10:FF:000008">
    <property type="entry name" value="Glutaminase, isoform E"/>
    <property type="match status" value="1"/>
</dbReference>